<feature type="compositionally biased region" description="Low complexity" evidence="1">
    <location>
        <begin position="66"/>
        <end position="88"/>
    </location>
</feature>
<keyword evidence="2" id="KW-0472">Membrane</keyword>
<feature type="region of interest" description="Disordered" evidence="1">
    <location>
        <begin position="62"/>
        <end position="89"/>
    </location>
</feature>
<protein>
    <recommendedName>
        <fullName evidence="5">Transmembrane protein</fullName>
    </recommendedName>
</protein>
<keyword evidence="2" id="KW-1133">Transmembrane helix</keyword>
<organism evidence="3 4">
    <name type="scientific">Oceanisphaera profunda</name>
    <dbReference type="NCBI Taxonomy" id="1416627"/>
    <lineage>
        <taxon>Bacteria</taxon>
        <taxon>Pseudomonadati</taxon>
        <taxon>Pseudomonadota</taxon>
        <taxon>Gammaproteobacteria</taxon>
        <taxon>Aeromonadales</taxon>
        <taxon>Aeromonadaceae</taxon>
        <taxon>Oceanisphaera</taxon>
    </lineage>
</organism>
<dbReference type="Proteomes" id="UP000243937">
    <property type="component" value="Chromosome"/>
</dbReference>
<reference evidence="3 4" key="1">
    <citation type="journal article" date="2014" name="Int. J. Syst. Evol. Microbiol.">
        <title>Oceanisphaera profunda sp. nov., a marine bacterium isolated from deep-sea sediment, and emended description of the genus Oceanisphaera.</title>
        <authorList>
            <person name="Xu Z."/>
            <person name="Zhang X.Y."/>
            <person name="Su H.N."/>
            <person name="Yu Z.C."/>
            <person name="Liu C."/>
            <person name="Li H."/>
            <person name="Chen X.L."/>
            <person name="Song X.Y."/>
            <person name="Xie B.B."/>
            <person name="Qin Q.L."/>
            <person name="Zhou B.C."/>
            <person name="Shi M."/>
            <person name="Huang Y."/>
            <person name="Zhang Y.Z."/>
        </authorList>
    </citation>
    <scope>NUCLEOTIDE SEQUENCE [LARGE SCALE GENOMIC DNA]</scope>
    <source>
        <strain evidence="3 4">SM1222</strain>
    </source>
</reference>
<sequence length="117" mass="13394">MSHHDNELANKAVPAAQVSADEEESNHHRQSRRRLLTMIGVGLAGAYVAPTLFSLGQAQAGHWRNSYSRPSYSRPSYSRPSYSRPSGYEYRRRDRVREYSDDPIRILEDAIFGVQNR</sequence>
<keyword evidence="4" id="KW-1185">Reference proteome</keyword>
<evidence type="ECO:0000256" key="2">
    <source>
        <dbReference type="SAM" id="Phobius"/>
    </source>
</evidence>
<evidence type="ECO:0000256" key="1">
    <source>
        <dbReference type="SAM" id="MobiDB-lite"/>
    </source>
</evidence>
<accession>A0A1Y0D6T8</accession>
<evidence type="ECO:0000313" key="3">
    <source>
        <dbReference type="EMBL" id="ART82917.1"/>
    </source>
</evidence>
<feature type="region of interest" description="Disordered" evidence="1">
    <location>
        <begin position="1"/>
        <end position="31"/>
    </location>
</feature>
<gene>
    <name evidence="3" type="ORF">CBP31_10005</name>
</gene>
<feature type="transmembrane region" description="Helical" evidence="2">
    <location>
        <begin position="35"/>
        <end position="56"/>
    </location>
</feature>
<dbReference type="RefSeq" id="WP_087036881.1">
    <property type="nucleotide sequence ID" value="NZ_CP021377.1"/>
</dbReference>
<name>A0A1Y0D6T8_9GAMM</name>
<evidence type="ECO:0000313" key="4">
    <source>
        <dbReference type="Proteomes" id="UP000243937"/>
    </source>
</evidence>
<dbReference type="OrthoDB" id="6174423at2"/>
<evidence type="ECO:0008006" key="5">
    <source>
        <dbReference type="Google" id="ProtNLM"/>
    </source>
</evidence>
<dbReference type="PROSITE" id="PS51318">
    <property type="entry name" value="TAT"/>
    <property type="match status" value="1"/>
</dbReference>
<proteinExistence type="predicted"/>
<dbReference type="InterPro" id="IPR006311">
    <property type="entry name" value="TAT_signal"/>
</dbReference>
<dbReference type="AlphaFoldDB" id="A0A1Y0D6T8"/>
<keyword evidence="2" id="KW-0812">Transmembrane</keyword>
<dbReference type="EMBL" id="CP021377">
    <property type="protein sequence ID" value="ART82917.1"/>
    <property type="molecule type" value="Genomic_DNA"/>
</dbReference>
<dbReference type="KEGG" id="opf:CBP31_10005"/>